<reference evidence="7" key="1">
    <citation type="submission" date="2021-02" db="EMBL/GenBank/DDBJ databases">
        <authorList>
            <person name="Nowell W R."/>
        </authorList>
    </citation>
    <scope>NUCLEOTIDE SEQUENCE</scope>
    <source>
        <strain evidence="7">Ploen Becks lab</strain>
    </source>
</reference>
<evidence type="ECO:0008006" key="9">
    <source>
        <dbReference type="Google" id="ProtNLM"/>
    </source>
</evidence>
<dbReference type="Pfam" id="PF21056">
    <property type="entry name" value="ZSWIM1-3_RNaseH-like"/>
    <property type="match status" value="1"/>
</dbReference>
<keyword evidence="4" id="KW-0863">Zinc-finger</keyword>
<dbReference type="EMBL" id="CAJNOC010004487">
    <property type="protein sequence ID" value="CAF1023307.1"/>
    <property type="molecule type" value="Genomic_DNA"/>
</dbReference>
<evidence type="ECO:0000259" key="6">
    <source>
        <dbReference type="PROSITE" id="PS50966"/>
    </source>
</evidence>
<keyword evidence="4" id="KW-0862">Zinc</keyword>
<feature type="domain" description="Ubiquitin-like protease family profile" evidence="5">
    <location>
        <begin position="107"/>
        <end position="802"/>
    </location>
</feature>
<evidence type="ECO:0000256" key="2">
    <source>
        <dbReference type="ARBA" id="ARBA00022670"/>
    </source>
</evidence>
<dbReference type="GO" id="GO:0008234">
    <property type="term" value="F:cysteine-type peptidase activity"/>
    <property type="evidence" value="ECO:0007669"/>
    <property type="project" value="InterPro"/>
</dbReference>
<dbReference type="AlphaFoldDB" id="A0A814IFN1"/>
<name>A0A814IFN1_9BILA</name>
<keyword evidence="3" id="KW-0378">Hydrolase</keyword>
<dbReference type="GO" id="GO:0006508">
    <property type="term" value="P:proteolysis"/>
    <property type="evidence" value="ECO:0007669"/>
    <property type="project" value="UniProtKB-KW"/>
</dbReference>
<evidence type="ECO:0000256" key="1">
    <source>
        <dbReference type="ARBA" id="ARBA00005234"/>
    </source>
</evidence>
<dbReference type="SUPFAM" id="SSF54001">
    <property type="entry name" value="Cysteine proteinases"/>
    <property type="match status" value="1"/>
</dbReference>
<accession>A0A814IFN1</accession>
<comment type="caution">
    <text evidence="7">The sequence shown here is derived from an EMBL/GenBank/DDBJ whole genome shotgun (WGS) entry which is preliminary data.</text>
</comment>
<dbReference type="PANTHER" id="PTHR31569">
    <property type="entry name" value="SWIM-TYPE DOMAIN-CONTAINING PROTEIN"/>
    <property type="match status" value="1"/>
</dbReference>
<dbReference type="GO" id="GO:0008270">
    <property type="term" value="F:zinc ion binding"/>
    <property type="evidence" value="ECO:0007669"/>
    <property type="project" value="UniProtKB-KW"/>
</dbReference>
<keyword evidence="4" id="KW-0479">Metal-binding</keyword>
<evidence type="ECO:0000259" key="5">
    <source>
        <dbReference type="PROSITE" id="PS50600"/>
    </source>
</evidence>
<dbReference type="InterPro" id="IPR038765">
    <property type="entry name" value="Papain-like_cys_pep_sf"/>
</dbReference>
<proteinExistence type="inferred from homology"/>
<dbReference type="PANTHER" id="PTHR31569:SF4">
    <property type="entry name" value="SWIM-TYPE DOMAIN-CONTAINING PROTEIN"/>
    <property type="match status" value="1"/>
</dbReference>
<dbReference type="Proteomes" id="UP000663879">
    <property type="component" value="Unassembled WGS sequence"/>
</dbReference>
<dbReference type="InterPro" id="IPR003653">
    <property type="entry name" value="Peptidase_C48_C"/>
</dbReference>
<protein>
    <recommendedName>
        <fullName evidence="9">SWIM-type domain-containing protein</fullName>
    </recommendedName>
</protein>
<dbReference type="OrthoDB" id="124789at2759"/>
<dbReference type="PROSITE" id="PS50600">
    <property type="entry name" value="ULP_PROTEASE"/>
    <property type="match status" value="1"/>
</dbReference>
<comment type="similarity">
    <text evidence="1">Belongs to the peptidase C48 family.</text>
</comment>
<feature type="domain" description="SWIM-type" evidence="6">
    <location>
        <begin position="445"/>
        <end position="502"/>
    </location>
</feature>
<dbReference type="InterPro" id="IPR007527">
    <property type="entry name" value="Znf_SWIM"/>
</dbReference>
<evidence type="ECO:0000256" key="3">
    <source>
        <dbReference type="ARBA" id="ARBA00022801"/>
    </source>
</evidence>
<gene>
    <name evidence="7" type="ORF">OXX778_LOCUS17489</name>
</gene>
<keyword evidence="2" id="KW-0645">Protease</keyword>
<organism evidence="7 8">
    <name type="scientific">Brachionus calyciflorus</name>
    <dbReference type="NCBI Taxonomy" id="104777"/>
    <lineage>
        <taxon>Eukaryota</taxon>
        <taxon>Metazoa</taxon>
        <taxon>Spiralia</taxon>
        <taxon>Gnathifera</taxon>
        <taxon>Rotifera</taxon>
        <taxon>Eurotatoria</taxon>
        <taxon>Monogononta</taxon>
        <taxon>Pseudotrocha</taxon>
        <taxon>Ploima</taxon>
        <taxon>Brachionidae</taxon>
        <taxon>Brachionus</taxon>
    </lineage>
</organism>
<dbReference type="InterPro" id="IPR052579">
    <property type="entry name" value="Zinc_finger_SWIM"/>
</dbReference>
<sequence length="860" mass="101572">MEDIFDLEFGTYDELKNTLFDWSEKFFQPINIRSSTKLKANFDDQIINKFVYESIYYKCHHSGKPRSNKIDNSRPSQKTECIESELLVKAETPTFEAKKILKTNYDINLTCKAINNLSQKFAVEAKQGRAEDEIIQDYLDDLKQSDPNNSIELKLTMNSENVETILDCIFIQLNSMKQWYKNYPEIIHIDTTFNLNLEKFDLLTMLAQDSNLKGVPIAYCFIRSETNENLNWIYSTFSKYNDIIKNKVIMVDKDLSNIDILERVFICSRILLCTFHALKYIKTKINAEKVEMKKKEKIMGIFRKILYSETEASADKYTIKLKNNTSDEFNKYFEKNWLNCKQMWMKFYRSNLSNFDTDTNNHIESFHALVKKRLSRTKHLSESIESLIHLTEEKIQNDVNSIFSLKLKKWSSNDCNFVKLFAVGLSDEAVSLIRDQHLITLKTKYKVQEKNEDHYTFKSINSQEINDVSFNHIKQLSCNCIFFQNYMGLPCSHKVYFYENIYSFDVLEKKSNENSIDSIVVVLSRWLKTHQAKVNLESYTENHVQMNITKSQTKQLDTREKYAKIKPLAESFVKRAISTGTKEFNRQYEFLQKSVNSMNNNSFDQIYFKVMNDSEIKQDKPFLIEKTKQNKTPIQKLKENIQRKVKNRVDDTSDVSVIEDLNGPEEKIYIDSRIKLLQKFSLKNDAWLSNYDINKYLWVLKNKFIELKGLCDPNKFEYEKFIGMILTEHMFVYNNGCHWILLYKKNDWYMFYSLNQSQTSCIEFFKFIYPNEKEIVLFQQKVQQQKGSTDCGLFVCAFITSLAFKIEPNSYEFIQNKLRDHFVNSIKTNTISLFPGFPEREKEINYEKTILKLNSVSNSI</sequence>
<keyword evidence="8" id="KW-1185">Reference proteome</keyword>
<dbReference type="InterPro" id="IPR048324">
    <property type="entry name" value="ZSWIM1-3_RNaseH-like"/>
</dbReference>
<dbReference type="PROSITE" id="PS50966">
    <property type="entry name" value="ZF_SWIM"/>
    <property type="match status" value="1"/>
</dbReference>
<evidence type="ECO:0000313" key="7">
    <source>
        <dbReference type="EMBL" id="CAF1023307.1"/>
    </source>
</evidence>
<evidence type="ECO:0000256" key="4">
    <source>
        <dbReference type="PROSITE-ProRule" id="PRU00325"/>
    </source>
</evidence>
<dbReference type="Gene3D" id="3.40.395.10">
    <property type="entry name" value="Adenoviral Proteinase, Chain A"/>
    <property type="match status" value="1"/>
</dbReference>
<evidence type="ECO:0000313" key="8">
    <source>
        <dbReference type="Proteomes" id="UP000663879"/>
    </source>
</evidence>